<name>A0A9W7B9K4_9STRA</name>
<dbReference type="OrthoDB" id="10608791at2759"/>
<evidence type="ECO:0000313" key="1">
    <source>
        <dbReference type="EMBL" id="GMH82105.1"/>
    </source>
</evidence>
<proteinExistence type="predicted"/>
<gene>
    <name evidence="1" type="ORF">TrST_g9746</name>
</gene>
<dbReference type="Proteomes" id="UP001165085">
    <property type="component" value="Unassembled WGS sequence"/>
</dbReference>
<comment type="caution">
    <text evidence="1">The sequence shown here is derived from an EMBL/GenBank/DDBJ whole genome shotgun (WGS) entry which is preliminary data.</text>
</comment>
<keyword evidence="2" id="KW-1185">Reference proteome</keyword>
<evidence type="ECO:0008006" key="3">
    <source>
        <dbReference type="Google" id="ProtNLM"/>
    </source>
</evidence>
<reference evidence="2" key="1">
    <citation type="journal article" date="2023" name="Commun. Biol.">
        <title>Genome analysis of Parmales, the sister group of diatoms, reveals the evolutionary specialization of diatoms from phago-mixotrophs to photoautotrophs.</title>
        <authorList>
            <person name="Ban H."/>
            <person name="Sato S."/>
            <person name="Yoshikawa S."/>
            <person name="Yamada K."/>
            <person name="Nakamura Y."/>
            <person name="Ichinomiya M."/>
            <person name="Sato N."/>
            <person name="Blanc-Mathieu R."/>
            <person name="Endo H."/>
            <person name="Kuwata A."/>
            <person name="Ogata H."/>
        </authorList>
    </citation>
    <scope>NUCLEOTIDE SEQUENCE [LARGE SCALE GENOMIC DNA]</scope>
    <source>
        <strain evidence="2">NIES 3701</strain>
    </source>
</reference>
<protein>
    <recommendedName>
        <fullName evidence="3">BTB domain-containing protein</fullName>
    </recommendedName>
</protein>
<dbReference type="EMBL" id="BRXY01000265">
    <property type="protein sequence ID" value="GMH82105.1"/>
    <property type="molecule type" value="Genomic_DNA"/>
</dbReference>
<accession>A0A9W7B9K4</accession>
<organism evidence="1 2">
    <name type="scientific">Triparma strigata</name>
    <dbReference type="NCBI Taxonomy" id="1606541"/>
    <lineage>
        <taxon>Eukaryota</taxon>
        <taxon>Sar</taxon>
        <taxon>Stramenopiles</taxon>
        <taxon>Ochrophyta</taxon>
        <taxon>Bolidophyceae</taxon>
        <taxon>Parmales</taxon>
        <taxon>Triparmaceae</taxon>
        <taxon>Triparma</taxon>
    </lineage>
</organism>
<evidence type="ECO:0000313" key="2">
    <source>
        <dbReference type="Proteomes" id="UP001165085"/>
    </source>
</evidence>
<sequence>MKGFEDGEEKEVKVIASDGKKVSVKLSELRRLNVWYRNYLFSNSEVISVGVSGEIVDAIVGWLRTGRLNSYREIRRILEAGLLYDFRELCNQIFEMLYEDMDKIEDRVLVDILMIEEDIFRVKARVGREIVKRKIEVDEEVWKVLVYNVRRCAGKVE</sequence>
<dbReference type="AlphaFoldDB" id="A0A9W7B9K4"/>